<keyword evidence="3" id="KW-1185">Reference proteome</keyword>
<feature type="domain" description="Putative 5'-nucleotidase C-terminal" evidence="1">
    <location>
        <begin position="104"/>
        <end position="203"/>
    </location>
</feature>
<protein>
    <recommendedName>
        <fullName evidence="1">Putative 5'-nucleotidase C-terminal domain-containing protein</fullName>
    </recommendedName>
</protein>
<reference evidence="2 3" key="1">
    <citation type="journal article" date="2019" name="Nat. Ecol. Evol.">
        <title>Megaphylogeny resolves global patterns of mushroom evolution.</title>
        <authorList>
            <person name="Varga T."/>
            <person name="Krizsan K."/>
            <person name="Foldi C."/>
            <person name="Dima B."/>
            <person name="Sanchez-Garcia M."/>
            <person name="Sanchez-Ramirez S."/>
            <person name="Szollosi G.J."/>
            <person name="Szarkandi J.G."/>
            <person name="Papp V."/>
            <person name="Albert L."/>
            <person name="Andreopoulos W."/>
            <person name="Angelini C."/>
            <person name="Antonin V."/>
            <person name="Barry K.W."/>
            <person name="Bougher N.L."/>
            <person name="Buchanan P."/>
            <person name="Buyck B."/>
            <person name="Bense V."/>
            <person name="Catcheside P."/>
            <person name="Chovatia M."/>
            <person name="Cooper J."/>
            <person name="Damon W."/>
            <person name="Desjardin D."/>
            <person name="Finy P."/>
            <person name="Geml J."/>
            <person name="Haridas S."/>
            <person name="Hughes K."/>
            <person name="Justo A."/>
            <person name="Karasinski D."/>
            <person name="Kautmanova I."/>
            <person name="Kiss B."/>
            <person name="Kocsube S."/>
            <person name="Kotiranta H."/>
            <person name="LaButti K.M."/>
            <person name="Lechner B.E."/>
            <person name="Liimatainen K."/>
            <person name="Lipzen A."/>
            <person name="Lukacs Z."/>
            <person name="Mihaltcheva S."/>
            <person name="Morgado L.N."/>
            <person name="Niskanen T."/>
            <person name="Noordeloos M.E."/>
            <person name="Ohm R.A."/>
            <person name="Ortiz-Santana B."/>
            <person name="Ovrebo C."/>
            <person name="Racz N."/>
            <person name="Riley R."/>
            <person name="Savchenko A."/>
            <person name="Shiryaev A."/>
            <person name="Soop K."/>
            <person name="Spirin V."/>
            <person name="Szebenyi C."/>
            <person name="Tomsovsky M."/>
            <person name="Tulloss R.E."/>
            <person name="Uehling J."/>
            <person name="Grigoriev I.V."/>
            <person name="Vagvolgyi C."/>
            <person name="Papp T."/>
            <person name="Martin F.M."/>
            <person name="Miettinen O."/>
            <person name="Hibbett D.S."/>
            <person name="Nagy L.G."/>
        </authorList>
    </citation>
    <scope>NUCLEOTIDE SEQUENCE [LARGE SCALE GENOMIC DNA]</scope>
    <source>
        <strain evidence="2 3">CBS 962.96</strain>
    </source>
</reference>
<name>A0A4S8KXH8_DENBC</name>
<proteinExistence type="predicted"/>
<dbReference type="OrthoDB" id="7722975at2759"/>
<dbReference type="AlphaFoldDB" id="A0A4S8KXH8"/>
<gene>
    <name evidence="2" type="ORF">K435DRAFT_939099</name>
</gene>
<dbReference type="Pfam" id="PF21953">
    <property type="entry name" value="NadN_nucleosid_C"/>
    <property type="match status" value="1"/>
</dbReference>
<dbReference type="InterPro" id="IPR053828">
    <property type="entry name" value="Nucleosidase_C"/>
</dbReference>
<organism evidence="2 3">
    <name type="scientific">Dendrothele bispora (strain CBS 962.96)</name>
    <dbReference type="NCBI Taxonomy" id="1314807"/>
    <lineage>
        <taxon>Eukaryota</taxon>
        <taxon>Fungi</taxon>
        <taxon>Dikarya</taxon>
        <taxon>Basidiomycota</taxon>
        <taxon>Agaricomycotina</taxon>
        <taxon>Agaricomycetes</taxon>
        <taxon>Agaricomycetidae</taxon>
        <taxon>Agaricales</taxon>
        <taxon>Agaricales incertae sedis</taxon>
        <taxon>Dendrothele</taxon>
    </lineage>
</organism>
<evidence type="ECO:0000313" key="2">
    <source>
        <dbReference type="EMBL" id="THU80716.1"/>
    </source>
</evidence>
<sequence length="226" mass="25330">MASNAFSERFNSSFQFGVAPQELHYQPSNLPKLKQVFPPLMDTQFPPFLFTVSGSNFSLLSSSSSDFVMREGTNTYEGVVLDEDGEFRKKDERLGELGSELEKREQELYKRGDVKRRHDPTDVSDEDEDLTLSYVMTASCPGIGSDKLHTPLKSFGIPDFISSDNPFAVTIASSSLNSTSSNSVFTNSTLVDLVFVDFIQDQLGILINIQAQKREDKTKEWVEEDV</sequence>
<evidence type="ECO:0000313" key="3">
    <source>
        <dbReference type="Proteomes" id="UP000297245"/>
    </source>
</evidence>
<accession>A0A4S8KXH8</accession>
<evidence type="ECO:0000259" key="1">
    <source>
        <dbReference type="Pfam" id="PF21953"/>
    </source>
</evidence>
<dbReference type="Proteomes" id="UP000297245">
    <property type="component" value="Unassembled WGS sequence"/>
</dbReference>
<dbReference type="EMBL" id="ML179876">
    <property type="protein sequence ID" value="THU80716.1"/>
    <property type="molecule type" value="Genomic_DNA"/>
</dbReference>